<dbReference type="GO" id="GO:0009733">
    <property type="term" value="P:response to auxin"/>
    <property type="evidence" value="ECO:0007669"/>
    <property type="project" value="InterPro"/>
</dbReference>
<feature type="non-terminal residue" evidence="2">
    <location>
        <position position="1"/>
    </location>
</feature>
<organism evidence="2">
    <name type="scientific">Sesamum latifolium</name>
    <dbReference type="NCBI Taxonomy" id="2727402"/>
    <lineage>
        <taxon>Eukaryota</taxon>
        <taxon>Viridiplantae</taxon>
        <taxon>Streptophyta</taxon>
        <taxon>Embryophyta</taxon>
        <taxon>Tracheophyta</taxon>
        <taxon>Spermatophyta</taxon>
        <taxon>Magnoliopsida</taxon>
        <taxon>eudicotyledons</taxon>
        <taxon>Gunneridae</taxon>
        <taxon>Pentapetalae</taxon>
        <taxon>asterids</taxon>
        <taxon>lamiids</taxon>
        <taxon>Lamiales</taxon>
        <taxon>Pedaliaceae</taxon>
        <taxon>Sesamum</taxon>
    </lineage>
</organism>
<reference evidence="2" key="1">
    <citation type="submission" date="2020-06" db="EMBL/GenBank/DDBJ databases">
        <authorList>
            <person name="Li T."/>
            <person name="Hu X."/>
            <person name="Zhang T."/>
            <person name="Song X."/>
            <person name="Zhang H."/>
            <person name="Dai N."/>
            <person name="Sheng W."/>
            <person name="Hou X."/>
            <person name="Wei L."/>
        </authorList>
    </citation>
    <scope>NUCLEOTIDE SEQUENCE</scope>
    <source>
        <strain evidence="2">KEN1</strain>
        <tissue evidence="2">Leaf</tissue>
    </source>
</reference>
<name>A0AAW2Y326_9LAMI</name>
<comment type="caution">
    <text evidence="2">The sequence shown here is derived from an EMBL/GenBank/DDBJ whole genome shotgun (WGS) entry which is preliminary data.</text>
</comment>
<dbReference type="PANTHER" id="PTHR31374:SF16">
    <property type="entry name" value="AUXIN-RESPONSIVE FAMILY PROTEIN"/>
    <property type="match status" value="1"/>
</dbReference>
<proteinExistence type="inferred from homology"/>
<dbReference type="AlphaFoldDB" id="A0AAW2Y326"/>
<dbReference type="Pfam" id="PF02519">
    <property type="entry name" value="Auxin_inducible"/>
    <property type="match status" value="1"/>
</dbReference>
<evidence type="ECO:0000313" key="2">
    <source>
        <dbReference type="EMBL" id="KAL0460157.1"/>
    </source>
</evidence>
<dbReference type="PANTHER" id="PTHR31374">
    <property type="entry name" value="AUXIN-INDUCED PROTEIN-LIKE-RELATED"/>
    <property type="match status" value="1"/>
</dbReference>
<sequence>IVCLQSRKPFLIAWAKPKQWQEAEERMVALVKLKVAVERLQRSLLLGKKSCPGEVDELDEIAVPEDVKEGHFAVIAVDDHELKRFVVPLSFLTHPSFLRLLEQAAEEYGFDHDGALTVPCRPTELERILAEQWAEERVVASGGDDHWGSYTIKTW</sequence>
<protein>
    <submittedName>
        <fullName evidence="2">Auxin-responsive protein SAUR50</fullName>
    </submittedName>
</protein>
<dbReference type="EMBL" id="JACGWN010000002">
    <property type="protein sequence ID" value="KAL0460157.1"/>
    <property type="molecule type" value="Genomic_DNA"/>
</dbReference>
<gene>
    <name evidence="2" type="ORF">Slati_0642900</name>
</gene>
<evidence type="ECO:0000256" key="1">
    <source>
        <dbReference type="ARBA" id="ARBA00006974"/>
    </source>
</evidence>
<dbReference type="InterPro" id="IPR003676">
    <property type="entry name" value="SAUR_fam"/>
</dbReference>
<accession>A0AAW2Y326</accession>
<reference evidence="2" key="2">
    <citation type="journal article" date="2024" name="Plant">
        <title>Genomic evolution and insights into agronomic trait innovations of Sesamum species.</title>
        <authorList>
            <person name="Miao H."/>
            <person name="Wang L."/>
            <person name="Qu L."/>
            <person name="Liu H."/>
            <person name="Sun Y."/>
            <person name="Le M."/>
            <person name="Wang Q."/>
            <person name="Wei S."/>
            <person name="Zheng Y."/>
            <person name="Lin W."/>
            <person name="Duan Y."/>
            <person name="Cao H."/>
            <person name="Xiong S."/>
            <person name="Wang X."/>
            <person name="Wei L."/>
            <person name="Li C."/>
            <person name="Ma Q."/>
            <person name="Ju M."/>
            <person name="Zhao R."/>
            <person name="Li G."/>
            <person name="Mu C."/>
            <person name="Tian Q."/>
            <person name="Mei H."/>
            <person name="Zhang T."/>
            <person name="Gao T."/>
            <person name="Zhang H."/>
        </authorList>
    </citation>
    <scope>NUCLEOTIDE SEQUENCE</scope>
    <source>
        <strain evidence="2">KEN1</strain>
    </source>
</reference>
<comment type="similarity">
    <text evidence="1">Belongs to the ARG7 family.</text>
</comment>